<dbReference type="Proteomes" id="UP000023152">
    <property type="component" value="Unassembled WGS sequence"/>
</dbReference>
<dbReference type="AlphaFoldDB" id="X6P883"/>
<reference evidence="2 3" key="1">
    <citation type="journal article" date="2013" name="Curr. Biol.">
        <title>The Genome of the Foraminiferan Reticulomyxa filosa.</title>
        <authorList>
            <person name="Glockner G."/>
            <person name="Hulsmann N."/>
            <person name="Schleicher M."/>
            <person name="Noegel A.A."/>
            <person name="Eichinger L."/>
            <person name="Gallinger C."/>
            <person name="Pawlowski J."/>
            <person name="Sierra R."/>
            <person name="Euteneuer U."/>
            <person name="Pillet L."/>
            <person name="Moustafa A."/>
            <person name="Platzer M."/>
            <person name="Groth M."/>
            <person name="Szafranski K."/>
            <person name="Schliwa M."/>
        </authorList>
    </citation>
    <scope>NUCLEOTIDE SEQUENCE [LARGE SCALE GENOMIC DNA]</scope>
</reference>
<dbReference type="EMBL" id="ASPP01002710">
    <property type="protein sequence ID" value="ETO34284.1"/>
    <property type="molecule type" value="Genomic_DNA"/>
</dbReference>
<feature type="transmembrane region" description="Helical" evidence="1">
    <location>
        <begin position="144"/>
        <end position="163"/>
    </location>
</feature>
<keyword evidence="3" id="KW-1185">Reference proteome</keyword>
<evidence type="ECO:0000313" key="2">
    <source>
        <dbReference type="EMBL" id="ETO34284.1"/>
    </source>
</evidence>
<accession>X6P883</accession>
<name>X6P883_RETFI</name>
<gene>
    <name evidence="2" type="ORF">RFI_02810</name>
</gene>
<evidence type="ECO:0000256" key="1">
    <source>
        <dbReference type="SAM" id="Phobius"/>
    </source>
</evidence>
<keyword evidence="1" id="KW-1133">Transmembrane helix</keyword>
<proteinExistence type="predicted"/>
<sequence>MQNNPAKNYCDLINICYDDSMDNTQIIFSKSNIHIIVSTYKQKKIFKLKKSVVGKKKKAVNTKRKIAIVVTCQILFNHDITFNTFCFVMCDLHMIDKIKYPNSCQLMTILAFQLIIISNGCSNNCTGSLFIVSLRLLFLQFWSVLRIEILLILIYALSLYLWNLCLSQLFANVVFVTLAAAIVTAIRRVTI</sequence>
<keyword evidence="1" id="KW-0812">Transmembrane</keyword>
<feature type="transmembrane region" description="Helical" evidence="1">
    <location>
        <begin position="169"/>
        <end position="186"/>
    </location>
</feature>
<evidence type="ECO:0000313" key="3">
    <source>
        <dbReference type="Proteomes" id="UP000023152"/>
    </source>
</evidence>
<comment type="caution">
    <text evidence="2">The sequence shown here is derived from an EMBL/GenBank/DDBJ whole genome shotgun (WGS) entry which is preliminary data.</text>
</comment>
<keyword evidence="1" id="KW-0472">Membrane</keyword>
<organism evidence="2 3">
    <name type="scientific">Reticulomyxa filosa</name>
    <dbReference type="NCBI Taxonomy" id="46433"/>
    <lineage>
        <taxon>Eukaryota</taxon>
        <taxon>Sar</taxon>
        <taxon>Rhizaria</taxon>
        <taxon>Retaria</taxon>
        <taxon>Foraminifera</taxon>
        <taxon>Monothalamids</taxon>
        <taxon>Reticulomyxidae</taxon>
        <taxon>Reticulomyxa</taxon>
    </lineage>
</organism>
<protein>
    <recommendedName>
        <fullName evidence="4">Transmembrane protein</fullName>
    </recommendedName>
</protein>
<evidence type="ECO:0008006" key="4">
    <source>
        <dbReference type="Google" id="ProtNLM"/>
    </source>
</evidence>